<protein>
    <recommendedName>
        <fullName evidence="1">Knr4/Smi1-like domain-containing protein</fullName>
    </recommendedName>
</protein>
<dbReference type="Proteomes" id="UP000053398">
    <property type="component" value="Unassembled WGS sequence"/>
</dbReference>
<dbReference type="InterPro" id="IPR018958">
    <property type="entry name" value="Knr4/Smi1-like_dom"/>
</dbReference>
<evidence type="ECO:0000313" key="3">
    <source>
        <dbReference type="Proteomes" id="UP000053398"/>
    </source>
</evidence>
<comment type="caution">
    <text evidence="2">The sequence shown here is derived from an EMBL/GenBank/DDBJ whole genome shotgun (WGS) entry which is preliminary data.</text>
</comment>
<evidence type="ECO:0000313" key="2">
    <source>
        <dbReference type="EMBL" id="KUN28429.1"/>
    </source>
</evidence>
<name>A0A101QEE3_STRCK</name>
<organism evidence="2 3">
    <name type="scientific">Streptomyces corchorusii</name>
    <name type="common">Streptomyces chibaensis</name>
    <dbReference type="NCBI Taxonomy" id="1903"/>
    <lineage>
        <taxon>Bacteria</taxon>
        <taxon>Bacillati</taxon>
        <taxon>Actinomycetota</taxon>
        <taxon>Actinomycetes</taxon>
        <taxon>Kitasatosporales</taxon>
        <taxon>Streptomycetaceae</taxon>
        <taxon>Streptomyces</taxon>
    </lineage>
</organism>
<sequence length="261" mass="28643">MHCPRGRTTRQLEELATHADSTGAWWGILLVRGDYFDDRGRVHMNDQARVEAAWQRIEEWLSKHAPLSHSLLREPATPEQIEQAEHAIGVVFPPELRALYLIHDGVQGADLDEFGEQPFAPGGEDDPWHRRANAVDFMPNGQAWLPLEHVITAHGGILTALSGQGTVPYVPVTASAKYTMMEGTYLDPATGALGTWGDAQELQSLRGGLADWLEDGAAALAEGRPTGMFGMCPYVSPTGDGLTWFDPDPTYAQDGWRPVPH</sequence>
<feature type="domain" description="Knr4/Smi1-like" evidence="1">
    <location>
        <begin position="75"/>
        <end position="215"/>
    </location>
</feature>
<dbReference type="AlphaFoldDB" id="A0A101QEE3"/>
<reference evidence="2 3" key="1">
    <citation type="submission" date="2015-10" db="EMBL/GenBank/DDBJ databases">
        <title>Draft genome sequence of Streptomyces corchorusii DSM 40340, type strain for the species Streptomyces corchorusii.</title>
        <authorList>
            <person name="Ruckert C."/>
            <person name="Winkler A."/>
            <person name="Kalinowski J."/>
            <person name="Kampfer P."/>
            <person name="Glaeser S."/>
        </authorList>
    </citation>
    <scope>NUCLEOTIDE SEQUENCE [LARGE SCALE GENOMIC DNA]</scope>
    <source>
        <strain evidence="2 3">DSM 40340</strain>
    </source>
</reference>
<dbReference type="SUPFAM" id="SSF160631">
    <property type="entry name" value="SMI1/KNR4-like"/>
    <property type="match status" value="1"/>
</dbReference>
<accession>A0A101QEE3</accession>
<gene>
    <name evidence="2" type="ORF">AQJ11_12980</name>
</gene>
<evidence type="ECO:0000259" key="1">
    <source>
        <dbReference type="SMART" id="SM00860"/>
    </source>
</evidence>
<dbReference type="Gene3D" id="3.40.1580.10">
    <property type="entry name" value="SMI1/KNR4-like"/>
    <property type="match status" value="1"/>
</dbReference>
<dbReference type="InterPro" id="IPR037883">
    <property type="entry name" value="Knr4/Smi1-like_sf"/>
</dbReference>
<dbReference type="SMART" id="SM00860">
    <property type="entry name" value="SMI1_KNR4"/>
    <property type="match status" value="1"/>
</dbReference>
<proteinExistence type="predicted"/>
<dbReference type="EMBL" id="LMWP01000014">
    <property type="protein sequence ID" value="KUN28429.1"/>
    <property type="molecule type" value="Genomic_DNA"/>
</dbReference>
<keyword evidence="3" id="KW-1185">Reference proteome</keyword>
<dbReference type="Pfam" id="PF09346">
    <property type="entry name" value="SMI1_KNR4"/>
    <property type="match status" value="1"/>
</dbReference>